<dbReference type="RefSeq" id="WP_118771178.1">
    <property type="nucleotide sequence ID" value="NZ_JAJEPS010000017.1"/>
</dbReference>
<evidence type="ECO:0000256" key="3">
    <source>
        <dbReference type="ARBA" id="ARBA00022840"/>
    </source>
</evidence>
<proteinExistence type="predicted"/>
<dbReference type="PANTHER" id="PTHR43585:SF2">
    <property type="entry name" value="ATP-GRASP ENZYME FSQD"/>
    <property type="match status" value="1"/>
</dbReference>
<dbReference type="GO" id="GO:0005524">
    <property type="term" value="F:ATP binding"/>
    <property type="evidence" value="ECO:0007669"/>
    <property type="project" value="UniProtKB-UniRule"/>
</dbReference>
<dbReference type="AlphaFoldDB" id="A0AAE3AA62"/>
<keyword evidence="3 4" id="KW-0067">ATP-binding</keyword>
<evidence type="ECO:0000256" key="4">
    <source>
        <dbReference type="PROSITE-ProRule" id="PRU00409"/>
    </source>
</evidence>
<organism evidence="6 7">
    <name type="scientific">Hominiventricola filiformis</name>
    <dbReference type="NCBI Taxonomy" id="2885352"/>
    <lineage>
        <taxon>Bacteria</taxon>
        <taxon>Bacillati</taxon>
        <taxon>Bacillota</taxon>
        <taxon>Clostridia</taxon>
        <taxon>Lachnospirales</taxon>
        <taxon>Lachnospiraceae</taxon>
        <taxon>Hominiventricola</taxon>
    </lineage>
</organism>
<reference evidence="6 7" key="1">
    <citation type="submission" date="2021-10" db="EMBL/GenBank/DDBJ databases">
        <title>Anaerobic single-cell dispensing facilitates the cultivation of human gut bacteria.</title>
        <authorList>
            <person name="Afrizal A."/>
        </authorList>
    </citation>
    <scope>NUCLEOTIDE SEQUENCE [LARGE SCALE GENOMIC DNA]</scope>
    <source>
        <strain evidence="6 7">CLA-AA-H276</strain>
    </source>
</reference>
<dbReference type="Proteomes" id="UP001198220">
    <property type="component" value="Unassembled WGS sequence"/>
</dbReference>
<dbReference type="PROSITE" id="PS50975">
    <property type="entry name" value="ATP_GRASP"/>
    <property type="match status" value="1"/>
</dbReference>
<accession>A0AAE3AA62</accession>
<keyword evidence="2 4" id="KW-0547">Nucleotide-binding</keyword>
<evidence type="ECO:0000259" key="5">
    <source>
        <dbReference type="PROSITE" id="PS50975"/>
    </source>
</evidence>
<dbReference type="InterPro" id="IPR011761">
    <property type="entry name" value="ATP-grasp"/>
</dbReference>
<sequence>MKKIVIIGANDFQNQLILKAKEMGFETHVFAWQDGSIGEKTADYFYPISIVETDAILEKCREIQPDAVTTIASDLANITVSKVAAGLGLPGNTPECIEISTNKYAMRSAFKKAGLPTPAFYKVDHVTDELYQMQLPIIVKPTDRSGSRAITKITDFKDLPEAVRQAVGQSFEKKAIVEEYIEGNEYSYETISYRGKHTNLAVTKKYTTGAPHFIETGHCEPSDLSKEMLQKVQKTMYAALDALQITDGASHGEFKITPDGEVRIIEIGSRMGGDCIGSDLVPLSTGYDFMEMVIDVACGKEPRIVPKSAPKEARIHFLFTLDDVEKMKQYEKEHPEEIYRISELELENAGHVSDSSSRIGYYITVKDQREENSIL</sequence>
<gene>
    <name evidence="6" type="ORF">LKD36_14035</name>
</gene>
<evidence type="ECO:0000313" key="6">
    <source>
        <dbReference type="EMBL" id="MCC2127287.1"/>
    </source>
</evidence>
<feature type="domain" description="ATP-grasp" evidence="5">
    <location>
        <begin position="107"/>
        <end position="298"/>
    </location>
</feature>
<evidence type="ECO:0000256" key="1">
    <source>
        <dbReference type="ARBA" id="ARBA00022598"/>
    </source>
</evidence>
<protein>
    <submittedName>
        <fullName evidence="6">ATP-grasp domain-containing protein</fullName>
    </submittedName>
</protein>
<keyword evidence="1" id="KW-0436">Ligase</keyword>
<dbReference type="GO" id="GO:0046872">
    <property type="term" value="F:metal ion binding"/>
    <property type="evidence" value="ECO:0007669"/>
    <property type="project" value="InterPro"/>
</dbReference>
<dbReference type="Gene3D" id="3.30.470.20">
    <property type="entry name" value="ATP-grasp fold, B domain"/>
    <property type="match status" value="1"/>
</dbReference>
<dbReference type="SUPFAM" id="SSF56059">
    <property type="entry name" value="Glutathione synthetase ATP-binding domain-like"/>
    <property type="match status" value="1"/>
</dbReference>
<dbReference type="Gene3D" id="3.30.1490.20">
    <property type="entry name" value="ATP-grasp fold, A domain"/>
    <property type="match status" value="1"/>
</dbReference>
<comment type="caution">
    <text evidence="6">The sequence shown here is derived from an EMBL/GenBank/DDBJ whole genome shotgun (WGS) entry which is preliminary data.</text>
</comment>
<dbReference type="InterPro" id="IPR052032">
    <property type="entry name" value="ATP-dep_AA_Ligase"/>
</dbReference>
<dbReference type="Pfam" id="PF13535">
    <property type="entry name" value="ATP-grasp_4"/>
    <property type="match status" value="1"/>
</dbReference>
<evidence type="ECO:0000256" key="2">
    <source>
        <dbReference type="ARBA" id="ARBA00022741"/>
    </source>
</evidence>
<dbReference type="EMBL" id="JAJEPS010000017">
    <property type="protein sequence ID" value="MCC2127287.1"/>
    <property type="molecule type" value="Genomic_DNA"/>
</dbReference>
<dbReference type="GO" id="GO:0016874">
    <property type="term" value="F:ligase activity"/>
    <property type="evidence" value="ECO:0007669"/>
    <property type="project" value="UniProtKB-KW"/>
</dbReference>
<keyword evidence="7" id="KW-1185">Reference proteome</keyword>
<evidence type="ECO:0000313" key="7">
    <source>
        <dbReference type="Proteomes" id="UP001198220"/>
    </source>
</evidence>
<name>A0AAE3AA62_9FIRM</name>
<dbReference type="InterPro" id="IPR013815">
    <property type="entry name" value="ATP_grasp_subdomain_1"/>
</dbReference>
<dbReference type="Gene3D" id="3.40.50.20">
    <property type="match status" value="1"/>
</dbReference>
<dbReference type="PANTHER" id="PTHR43585">
    <property type="entry name" value="FUMIPYRROLE BIOSYNTHESIS PROTEIN C"/>
    <property type="match status" value="1"/>
</dbReference>